<evidence type="ECO:0000256" key="2">
    <source>
        <dbReference type="ARBA" id="ARBA00005733"/>
    </source>
</evidence>
<organism evidence="15 16">
    <name type="scientific">Rotaria socialis</name>
    <dbReference type="NCBI Taxonomy" id="392032"/>
    <lineage>
        <taxon>Eukaryota</taxon>
        <taxon>Metazoa</taxon>
        <taxon>Spiralia</taxon>
        <taxon>Gnathifera</taxon>
        <taxon>Rotifera</taxon>
        <taxon>Eurotatoria</taxon>
        <taxon>Bdelloidea</taxon>
        <taxon>Philodinida</taxon>
        <taxon>Philodinidae</taxon>
        <taxon>Rotaria</taxon>
    </lineage>
</organism>
<dbReference type="InterPro" id="IPR017970">
    <property type="entry name" value="Homeobox_CS"/>
</dbReference>
<proteinExistence type="inferred from homology"/>
<dbReference type="PROSITE" id="PS50071">
    <property type="entry name" value="HOMEOBOX_2"/>
    <property type="match status" value="1"/>
</dbReference>
<keyword evidence="5" id="KW-0805">Transcription regulation</keyword>
<gene>
    <name evidence="15" type="ORF">KIK155_LOCUS14111</name>
</gene>
<dbReference type="SMART" id="SM00351">
    <property type="entry name" value="PAX"/>
    <property type="match status" value="1"/>
</dbReference>
<evidence type="ECO:0000256" key="1">
    <source>
        <dbReference type="ARBA" id="ARBA00004123"/>
    </source>
</evidence>
<evidence type="ECO:0000256" key="4">
    <source>
        <dbReference type="ARBA" id="ARBA00022724"/>
    </source>
</evidence>
<dbReference type="PANTHER" id="PTHR45636">
    <property type="entry name" value="PAIRED BOX PROTEIN PAX-6-RELATED-RELATED"/>
    <property type="match status" value="1"/>
</dbReference>
<comment type="subcellular location">
    <subcellularLocation>
        <location evidence="1 10 11">Nucleus</location>
    </subcellularLocation>
</comment>
<dbReference type="InterPro" id="IPR043182">
    <property type="entry name" value="PAIRED_DNA-bd_dom"/>
</dbReference>
<evidence type="ECO:0000256" key="10">
    <source>
        <dbReference type="PROSITE-ProRule" id="PRU00108"/>
    </source>
</evidence>
<dbReference type="GO" id="GO:0000978">
    <property type="term" value="F:RNA polymerase II cis-regulatory region sequence-specific DNA binding"/>
    <property type="evidence" value="ECO:0007669"/>
    <property type="project" value="TreeGrafter"/>
</dbReference>
<feature type="region of interest" description="Disordered" evidence="12">
    <location>
        <begin position="247"/>
        <end position="271"/>
    </location>
</feature>
<evidence type="ECO:0000313" key="16">
    <source>
        <dbReference type="Proteomes" id="UP000663865"/>
    </source>
</evidence>
<dbReference type="AlphaFoldDB" id="A0A818FGB7"/>
<dbReference type="Proteomes" id="UP000663865">
    <property type="component" value="Unassembled WGS sequence"/>
</dbReference>
<dbReference type="InterPro" id="IPR001523">
    <property type="entry name" value="Paired_dom"/>
</dbReference>
<keyword evidence="6 10" id="KW-0238">DNA-binding</keyword>
<dbReference type="Gene3D" id="1.10.10.60">
    <property type="entry name" value="Homeodomain-like"/>
    <property type="match status" value="1"/>
</dbReference>
<feature type="domain" description="Homeobox" evidence="13">
    <location>
        <begin position="188"/>
        <end position="248"/>
    </location>
</feature>
<feature type="DNA-binding region" description="Homeobox" evidence="10">
    <location>
        <begin position="190"/>
        <end position="249"/>
    </location>
</feature>
<comment type="similarity">
    <text evidence="2">Belongs to the paired homeobox family.</text>
</comment>
<evidence type="ECO:0000256" key="8">
    <source>
        <dbReference type="ARBA" id="ARBA00023163"/>
    </source>
</evidence>
<dbReference type="GO" id="GO:0000981">
    <property type="term" value="F:DNA-binding transcription factor activity, RNA polymerase II-specific"/>
    <property type="evidence" value="ECO:0007669"/>
    <property type="project" value="InterPro"/>
</dbReference>
<dbReference type="InterPro" id="IPR043565">
    <property type="entry name" value="PAX_fam"/>
</dbReference>
<keyword evidence="8" id="KW-0804">Transcription</keyword>
<evidence type="ECO:0000313" key="15">
    <source>
        <dbReference type="EMBL" id="CAF3475129.1"/>
    </source>
</evidence>
<dbReference type="PROSITE" id="PS51057">
    <property type="entry name" value="PAIRED_2"/>
    <property type="match status" value="1"/>
</dbReference>
<keyword evidence="9 10" id="KW-0539">Nucleus</keyword>
<dbReference type="CDD" id="cd00086">
    <property type="entry name" value="homeodomain"/>
    <property type="match status" value="1"/>
</dbReference>
<evidence type="ECO:0000259" key="13">
    <source>
        <dbReference type="PROSITE" id="PS50071"/>
    </source>
</evidence>
<evidence type="ECO:0000256" key="7">
    <source>
        <dbReference type="ARBA" id="ARBA00023155"/>
    </source>
</evidence>
<accession>A0A818FGB7</accession>
<dbReference type="InterPro" id="IPR036388">
    <property type="entry name" value="WH-like_DNA-bd_sf"/>
</dbReference>
<dbReference type="Gene3D" id="1.10.10.10">
    <property type="entry name" value="Winged helix-like DNA-binding domain superfamily/Winged helix DNA-binding domain"/>
    <property type="match status" value="2"/>
</dbReference>
<feature type="domain" description="Paired" evidence="14">
    <location>
        <begin position="42"/>
        <end position="171"/>
    </location>
</feature>
<evidence type="ECO:0000256" key="11">
    <source>
        <dbReference type="RuleBase" id="RU000682"/>
    </source>
</evidence>
<dbReference type="GO" id="GO:0005634">
    <property type="term" value="C:nucleus"/>
    <property type="evidence" value="ECO:0007669"/>
    <property type="project" value="UniProtKB-SubCell"/>
</dbReference>
<sequence>MLSSSRRLLTETMNGTTIPSISCSRSSMVNIYGPHAVTFEEGQGRINQLGGVFINGRPLPSSLRMRIVDMAIQGIRPCMISRQLRVSHGCVSKILSRYAETGSIESGSPNTDSKFKILPANIEQKLNEYKTMYSNNPMLVGEICERLIRDGVCTQASLPSVNVLTRMLRGNQEDQSSVENRKNINKIIKTRRYRTSFNQDQVQRLEHTFQETHYPDVQVREKLSRCIGLSEARIQVWFSNRRARSRKIASAHQQPPVRTSTSSLEISSRPIARSTTHIPESSMPLPDLHFNPNYLSSNKNLSKVTIGPTFRPLNEFNNILMNANNPVDLFLNQQSSLYPQHTNDYEYFHRSTATFPYSSSNISGPIFSSQASSSSFYTPNMFDARNIYL</sequence>
<dbReference type="PANTHER" id="PTHR45636:SF49">
    <property type="entry name" value="PAIRED BOX PROTEIN 3 HOMOLOG"/>
    <property type="match status" value="1"/>
</dbReference>
<dbReference type="EMBL" id="CAJNYV010002389">
    <property type="protein sequence ID" value="CAF3475129.1"/>
    <property type="molecule type" value="Genomic_DNA"/>
</dbReference>
<evidence type="ECO:0000256" key="3">
    <source>
        <dbReference type="ARBA" id="ARBA00022473"/>
    </source>
</evidence>
<dbReference type="SMART" id="SM00389">
    <property type="entry name" value="HOX"/>
    <property type="match status" value="1"/>
</dbReference>
<comment type="caution">
    <text evidence="15">The sequence shown here is derived from an EMBL/GenBank/DDBJ whole genome shotgun (WGS) entry which is preliminary data.</text>
</comment>
<dbReference type="Pfam" id="PF00292">
    <property type="entry name" value="PAX"/>
    <property type="match status" value="1"/>
</dbReference>
<name>A0A818FGB7_9BILA</name>
<dbReference type="SUPFAM" id="SSF46689">
    <property type="entry name" value="Homeodomain-like"/>
    <property type="match status" value="2"/>
</dbReference>
<feature type="compositionally biased region" description="Polar residues" evidence="12">
    <location>
        <begin position="251"/>
        <end position="266"/>
    </location>
</feature>
<evidence type="ECO:0000259" key="14">
    <source>
        <dbReference type="PROSITE" id="PS51057"/>
    </source>
</evidence>
<reference evidence="15" key="1">
    <citation type="submission" date="2021-02" db="EMBL/GenBank/DDBJ databases">
        <authorList>
            <person name="Nowell W R."/>
        </authorList>
    </citation>
    <scope>NUCLEOTIDE SEQUENCE</scope>
</reference>
<keyword evidence="7 10" id="KW-0371">Homeobox</keyword>
<evidence type="ECO:0000256" key="6">
    <source>
        <dbReference type="ARBA" id="ARBA00023125"/>
    </source>
</evidence>
<protein>
    <submittedName>
        <fullName evidence="15">Uncharacterized protein</fullName>
    </submittedName>
</protein>
<evidence type="ECO:0000256" key="5">
    <source>
        <dbReference type="ARBA" id="ARBA00023015"/>
    </source>
</evidence>
<dbReference type="PROSITE" id="PS00034">
    <property type="entry name" value="PAIRED_1"/>
    <property type="match status" value="1"/>
</dbReference>
<dbReference type="InterPro" id="IPR009057">
    <property type="entry name" value="Homeodomain-like_sf"/>
</dbReference>
<evidence type="ECO:0000256" key="9">
    <source>
        <dbReference type="ARBA" id="ARBA00023242"/>
    </source>
</evidence>
<dbReference type="Pfam" id="PF00046">
    <property type="entry name" value="Homeodomain"/>
    <property type="match status" value="1"/>
</dbReference>
<dbReference type="InterPro" id="IPR001356">
    <property type="entry name" value="HD"/>
</dbReference>
<keyword evidence="4" id="KW-0563">Paired box</keyword>
<evidence type="ECO:0000256" key="12">
    <source>
        <dbReference type="SAM" id="MobiDB-lite"/>
    </source>
</evidence>
<dbReference type="PROSITE" id="PS00027">
    <property type="entry name" value="HOMEOBOX_1"/>
    <property type="match status" value="1"/>
</dbReference>
<keyword evidence="3" id="KW-0217">Developmental protein</keyword>
<dbReference type="PRINTS" id="PR00027">
    <property type="entry name" value="PAIREDBOX"/>
</dbReference>